<dbReference type="AlphaFoldDB" id="A0A8X6LEG7"/>
<dbReference type="InterPro" id="IPR052374">
    <property type="entry name" value="SERAC1"/>
</dbReference>
<evidence type="ECO:0000256" key="6">
    <source>
        <dbReference type="ARBA" id="ARBA00023136"/>
    </source>
</evidence>
<reference evidence="7" key="1">
    <citation type="submission" date="2020-07" db="EMBL/GenBank/DDBJ databases">
        <title>Multicomponent nature underlies the extraordinary mechanical properties of spider dragline silk.</title>
        <authorList>
            <person name="Kono N."/>
            <person name="Nakamura H."/>
            <person name="Mori M."/>
            <person name="Yoshida Y."/>
            <person name="Ohtoshi R."/>
            <person name="Malay A.D."/>
            <person name="Moran D.A.P."/>
            <person name="Tomita M."/>
            <person name="Numata K."/>
            <person name="Arakawa K."/>
        </authorList>
    </citation>
    <scope>NUCLEOTIDE SEQUENCE</scope>
</reference>
<evidence type="ECO:0000313" key="8">
    <source>
        <dbReference type="Proteomes" id="UP000887116"/>
    </source>
</evidence>
<evidence type="ECO:0000256" key="1">
    <source>
        <dbReference type="ARBA" id="ARBA00004173"/>
    </source>
</evidence>
<keyword evidence="6" id="KW-0472">Membrane</keyword>
<evidence type="ECO:0000256" key="4">
    <source>
        <dbReference type="ARBA" id="ARBA00022824"/>
    </source>
</evidence>
<dbReference type="GO" id="GO:0005783">
    <property type="term" value="C:endoplasmic reticulum"/>
    <property type="evidence" value="ECO:0007669"/>
    <property type="project" value="UniProtKB-SubCell"/>
</dbReference>
<dbReference type="PANTHER" id="PTHR48182:SF2">
    <property type="entry name" value="PROTEIN SERAC1"/>
    <property type="match status" value="1"/>
</dbReference>
<keyword evidence="8" id="KW-1185">Reference proteome</keyword>
<dbReference type="PANTHER" id="PTHR48182">
    <property type="entry name" value="PROTEIN SERAC1"/>
    <property type="match status" value="1"/>
</dbReference>
<accession>A0A8X6LEG7</accession>
<dbReference type="GO" id="GO:0016020">
    <property type="term" value="C:membrane"/>
    <property type="evidence" value="ECO:0007669"/>
    <property type="project" value="UniProtKB-SubCell"/>
</dbReference>
<name>A0A8X6LEG7_TRICU</name>
<keyword evidence="5" id="KW-0496">Mitochondrion</keyword>
<comment type="caution">
    <text evidence="7">The sequence shown here is derived from an EMBL/GenBank/DDBJ whole genome shotgun (WGS) entry which is preliminary data.</text>
</comment>
<comment type="subcellular location">
    <subcellularLocation>
        <location evidence="2">Endoplasmic reticulum</location>
    </subcellularLocation>
    <subcellularLocation>
        <location evidence="3">Membrane</location>
    </subcellularLocation>
    <subcellularLocation>
        <location evidence="1">Mitochondrion</location>
    </subcellularLocation>
</comment>
<dbReference type="EMBL" id="BMAO01005824">
    <property type="protein sequence ID" value="GFR04164.1"/>
    <property type="molecule type" value="Genomic_DNA"/>
</dbReference>
<feature type="non-terminal residue" evidence="7">
    <location>
        <position position="1"/>
    </location>
</feature>
<evidence type="ECO:0000313" key="7">
    <source>
        <dbReference type="EMBL" id="GFR04164.1"/>
    </source>
</evidence>
<sequence length="144" mass="16047">DGLDAKANYLLHKLLLSNVGKRPIVWVTHSMGGLLVKQILVEAAASKDRKVNAIAQKTTDFGELKKSKWGLTYSMLVTEDSSDPGLGEFYALPLDHLSTCKPESQESKVYEKTIEFLIQCIPQSSDFLQYSNLEIEISNILCLI</sequence>
<protein>
    <submittedName>
        <fullName evidence="7">Protein SERAC1</fullName>
    </submittedName>
</protein>
<evidence type="ECO:0000256" key="5">
    <source>
        <dbReference type="ARBA" id="ARBA00023128"/>
    </source>
</evidence>
<dbReference type="Proteomes" id="UP000887116">
    <property type="component" value="Unassembled WGS sequence"/>
</dbReference>
<keyword evidence="4" id="KW-0256">Endoplasmic reticulum</keyword>
<evidence type="ECO:0000256" key="3">
    <source>
        <dbReference type="ARBA" id="ARBA00004370"/>
    </source>
</evidence>
<organism evidence="7 8">
    <name type="scientific">Trichonephila clavata</name>
    <name type="common">Joro spider</name>
    <name type="synonym">Nephila clavata</name>
    <dbReference type="NCBI Taxonomy" id="2740835"/>
    <lineage>
        <taxon>Eukaryota</taxon>
        <taxon>Metazoa</taxon>
        <taxon>Ecdysozoa</taxon>
        <taxon>Arthropoda</taxon>
        <taxon>Chelicerata</taxon>
        <taxon>Arachnida</taxon>
        <taxon>Araneae</taxon>
        <taxon>Araneomorphae</taxon>
        <taxon>Entelegynae</taxon>
        <taxon>Araneoidea</taxon>
        <taxon>Nephilidae</taxon>
        <taxon>Trichonephila</taxon>
    </lineage>
</organism>
<dbReference type="GO" id="GO:0005739">
    <property type="term" value="C:mitochondrion"/>
    <property type="evidence" value="ECO:0007669"/>
    <property type="project" value="UniProtKB-SubCell"/>
</dbReference>
<gene>
    <name evidence="7" type="primary">serac1</name>
    <name evidence="7" type="ORF">TNCT_616761</name>
</gene>
<dbReference type="OrthoDB" id="5086500at2759"/>
<proteinExistence type="predicted"/>
<evidence type="ECO:0000256" key="2">
    <source>
        <dbReference type="ARBA" id="ARBA00004240"/>
    </source>
</evidence>